<feature type="transmembrane region" description="Helical" evidence="2">
    <location>
        <begin position="16"/>
        <end position="36"/>
    </location>
</feature>
<proteinExistence type="predicted"/>
<protein>
    <submittedName>
        <fullName evidence="3">Uncharacterized protein</fullName>
    </submittedName>
</protein>
<evidence type="ECO:0000313" key="4">
    <source>
        <dbReference type="Proteomes" id="UP000178109"/>
    </source>
</evidence>
<evidence type="ECO:0000313" key="3">
    <source>
        <dbReference type="EMBL" id="OGY91252.1"/>
    </source>
</evidence>
<keyword evidence="2" id="KW-0472">Membrane</keyword>
<name>A0A1G2BQ55_9BACT</name>
<evidence type="ECO:0000256" key="2">
    <source>
        <dbReference type="SAM" id="Phobius"/>
    </source>
</evidence>
<dbReference type="AlphaFoldDB" id="A0A1G2BQ55"/>
<feature type="region of interest" description="Disordered" evidence="1">
    <location>
        <begin position="72"/>
        <end position="114"/>
    </location>
</feature>
<evidence type="ECO:0000256" key="1">
    <source>
        <dbReference type="SAM" id="MobiDB-lite"/>
    </source>
</evidence>
<comment type="caution">
    <text evidence="3">The sequence shown here is derived from an EMBL/GenBank/DDBJ whole genome shotgun (WGS) entry which is preliminary data.</text>
</comment>
<dbReference type="Proteomes" id="UP000178109">
    <property type="component" value="Unassembled WGS sequence"/>
</dbReference>
<keyword evidence="2" id="KW-1133">Transmembrane helix</keyword>
<keyword evidence="2" id="KW-0812">Transmembrane</keyword>
<dbReference type="EMBL" id="MHKO01000050">
    <property type="protein sequence ID" value="OGY91252.1"/>
    <property type="molecule type" value="Genomic_DNA"/>
</dbReference>
<reference evidence="3 4" key="1">
    <citation type="journal article" date="2016" name="Nat. Commun.">
        <title>Thousands of microbial genomes shed light on interconnected biogeochemical processes in an aquifer system.</title>
        <authorList>
            <person name="Anantharaman K."/>
            <person name="Brown C.T."/>
            <person name="Hug L.A."/>
            <person name="Sharon I."/>
            <person name="Castelle C.J."/>
            <person name="Probst A.J."/>
            <person name="Thomas B.C."/>
            <person name="Singh A."/>
            <person name="Wilkins M.J."/>
            <person name="Karaoz U."/>
            <person name="Brodie E.L."/>
            <person name="Williams K.H."/>
            <person name="Hubbard S.S."/>
            <person name="Banfield J.F."/>
        </authorList>
    </citation>
    <scope>NUCLEOTIDE SEQUENCE [LARGE SCALE GENOMIC DNA]</scope>
</reference>
<gene>
    <name evidence="3" type="ORF">A3H70_05170</name>
</gene>
<organism evidence="3 4">
    <name type="scientific">Candidatus Komeilibacteria bacterium RIFCSPLOWO2_02_FULL_48_11</name>
    <dbReference type="NCBI Taxonomy" id="1798553"/>
    <lineage>
        <taxon>Bacteria</taxon>
        <taxon>Candidatus Komeiliibacteriota</taxon>
    </lineage>
</organism>
<accession>A0A1G2BQ55</accession>
<feature type="compositionally biased region" description="Low complexity" evidence="1">
    <location>
        <begin position="103"/>
        <end position="114"/>
    </location>
</feature>
<sequence length="114" mass="12212">MSKATKAEDRASKWRFFSGVAAVLSIIAAIVMMYIYSEYNSAVADAESYRTSLEVLRDTNVQLSAQIRALKAGGQPQAPAVAEEGEETTPAETRPASPPPAAPKSSEPTSFDEM</sequence>